<dbReference type="Proteomes" id="UP000279236">
    <property type="component" value="Unassembled WGS sequence"/>
</dbReference>
<dbReference type="InterPro" id="IPR013898">
    <property type="entry name" value="Atg43"/>
</dbReference>
<name>A0A427XGJ4_9TREE</name>
<evidence type="ECO:0000313" key="2">
    <source>
        <dbReference type="Proteomes" id="UP000279236"/>
    </source>
</evidence>
<gene>
    <name evidence="1" type="ORF">EHS24_002958</name>
</gene>
<dbReference type="RefSeq" id="XP_028473034.1">
    <property type="nucleotide sequence ID" value="XM_028618667.1"/>
</dbReference>
<dbReference type="GO" id="GO:0000423">
    <property type="term" value="P:mitophagy"/>
    <property type="evidence" value="ECO:0007669"/>
    <property type="project" value="InterPro"/>
</dbReference>
<protein>
    <submittedName>
        <fullName evidence="1">Uncharacterized protein</fullName>
    </submittedName>
</protein>
<dbReference type="Pfam" id="PF08589">
    <property type="entry name" value="ATG43"/>
    <property type="match status" value="1"/>
</dbReference>
<comment type="caution">
    <text evidence="1">The sequence shown here is derived from an EMBL/GenBank/DDBJ whole genome shotgun (WGS) entry which is preliminary data.</text>
</comment>
<keyword evidence="2" id="KW-1185">Reference proteome</keyword>
<reference evidence="1 2" key="1">
    <citation type="submission" date="2018-11" db="EMBL/GenBank/DDBJ databases">
        <title>Genome sequence of Apiotrichum porosum DSM 27194.</title>
        <authorList>
            <person name="Aliyu H."/>
            <person name="Gorte O."/>
            <person name="Ochsenreither K."/>
        </authorList>
    </citation>
    <scope>NUCLEOTIDE SEQUENCE [LARGE SCALE GENOMIC DNA]</scope>
    <source>
        <strain evidence="1 2">DSM 27194</strain>
    </source>
</reference>
<dbReference type="GO" id="GO:0140580">
    <property type="term" value="F:mitochondrion autophagosome adaptor activity"/>
    <property type="evidence" value="ECO:0007669"/>
    <property type="project" value="InterPro"/>
</dbReference>
<dbReference type="STRING" id="105984.A0A427XGJ4"/>
<dbReference type="OrthoDB" id="2430343at2759"/>
<dbReference type="PANTHER" id="PTHR38699:SF1">
    <property type="entry name" value="MITOPHAGY RECEPTOR ATG43"/>
    <property type="match status" value="1"/>
</dbReference>
<organism evidence="1 2">
    <name type="scientific">Apiotrichum porosum</name>
    <dbReference type="NCBI Taxonomy" id="105984"/>
    <lineage>
        <taxon>Eukaryota</taxon>
        <taxon>Fungi</taxon>
        <taxon>Dikarya</taxon>
        <taxon>Basidiomycota</taxon>
        <taxon>Agaricomycotina</taxon>
        <taxon>Tremellomycetes</taxon>
        <taxon>Trichosporonales</taxon>
        <taxon>Trichosporonaceae</taxon>
        <taxon>Apiotrichum</taxon>
    </lineage>
</organism>
<dbReference type="EMBL" id="RSCE01000014">
    <property type="protein sequence ID" value="RSH77887.1"/>
    <property type="molecule type" value="Genomic_DNA"/>
</dbReference>
<dbReference type="GeneID" id="39587501"/>
<dbReference type="AlphaFoldDB" id="A0A427XGJ4"/>
<evidence type="ECO:0000313" key="1">
    <source>
        <dbReference type="EMBL" id="RSH77887.1"/>
    </source>
</evidence>
<proteinExistence type="predicted"/>
<sequence length="164" mass="17498">MSAPSDFPDLPSELGMDAATLARQQRRDAVRRRVRASVPPIPELRFEQAYLRSVMPALHARKGDLLLGAPGAIEAGREVDVNWRAVAWITLKDQVISPLIQGVFWGLLSIAGAGVLTSMRAGLGMPTRTTAAPGQMRDGGAQSWRKFAQSPVGAAEVATVGTVI</sequence>
<accession>A0A427XGJ4</accession>
<dbReference type="PANTHER" id="PTHR38699">
    <property type="entry name" value="CHROMOSOME 1, WHOLE GENOME SHOTGUN SEQUENCE"/>
    <property type="match status" value="1"/>
</dbReference>